<gene>
    <name evidence="1" type="ORF">TRM7615_01134</name>
</gene>
<name>A0A2R8C5B7_9RHOB</name>
<dbReference type="RefSeq" id="WP_165821371.1">
    <property type="nucleotide sequence ID" value="NZ_ONZG01000002.1"/>
</dbReference>
<sequence length="57" mass="6400">MIGRGWIYPKFYVRPAPAPDGYELIVDYAGFLGIEERWRFEPIDPVPVPRGAGVAHG</sequence>
<evidence type="ECO:0000313" key="2">
    <source>
        <dbReference type="Proteomes" id="UP000244898"/>
    </source>
</evidence>
<evidence type="ECO:0000313" key="1">
    <source>
        <dbReference type="EMBL" id="SPJ27644.1"/>
    </source>
</evidence>
<accession>A0A2R8C5B7</accession>
<dbReference type="EMBL" id="ONZG01000002">
    <property type="protein sequence ID" value="SPJ27644.1"/>
    <property type="molecule type" value="Genomic_DNA"/>
</dbReference>
<dbReference type="Proteomes" id="UP000244898">
    <property type="component" value="Unassembled WGS sequence"/>
</dbReference>
<reference evidence="2" key="1">
    <citation type="submission" date="2018-03" db="EMBL/GenBank/DDBJ databases">
        <authorList>
            <person name="Rodrigo-Torres L."/>
            <person name="Arahal R. D."/>
            <person name="Lucena T."/>
        </authorList>
    </citation>
    <scope>NUCLEOTIDE SEQUENCE [LARGE SCALE GENOMIC DNA]</scope>
    <source>
        <strain evidence="2">CECT 7615</strain>
    </source>
</reference>
<keyword evidence="2" id="KW-1185">Reference proteome</keyword>
<proteinExistence type="predicted"/>
<protein>
    <submittedName>
        <fullName evidence="1">Uncharacterized protein</fullName>
    </submittedName>
</protein>
<organism evidence="1 2">
    <name type="scientific">Falsiruegeria mediterranea M17</name>
    <dbReference type="NCBI Taxonomy" id="1200281"/>
    <lineage>
        <taxon>Bacteria</taxon>
        <taxon>Pseudomonadati</taxon>
        <taxon>Pseudomonadota</taxon>
        <taxon>Alphaproteobacteria</taxon>
        <taxon>Rhodobacterales</taxon>
        <taxon>Roseobacteraceae</taxon>
        <taxon>Falsiruegeria</taxon>
    </lineage>
</organism>
<dbReference type="AlphaFoldDB" id="A0A2R8C5B7"/>